<proteinExistence type="predicted"/>
<keyword evidence="4" id="KW-1185">Reference proteome</keyword>
<reference evidence="2 4" key="1">
    <citation type="journal article" date="2016" name="Front. Microbiol.">
        <title>Genome Sequence of the Piezophilic, Mesophilic Sulfate-Reducing Bacterium Desulfovibrio indicus J2T.</title>
        <authorList>
            <person name="Cao J."/>
            <person name="Maignien L."/>
            <person name="Shao Z."/>
            <person name="Alain K."/>
            <person name="Jebbar M."/>
        </authorList>
    </citation>
    <scope>NUCLEOTIDE SEQUENCE [LARGE SCALE GENOMIC DNA]</scope>
    <source>
        <strain evidence="2 4">J2</strain>
    </source>
</reference>
<dbReference type="CDD" id="cd03443">
    <property type="entry name" value="PaaI_thioesterase"/>
    <property type="match status" value="1"/>
</dbReference>
<dbReference type="EMBL" id="SOBK01000014">
    <property type="protein sequence ID" value="TDT86266.1"/>
    <property type="molecule type" value="Genomic_DNA"/>
</dbReference>
<dbReference type="GO" id="GO:0016790">
    <property type="term" value="F:thiolester hydrolase activity"/>
    <property type="evidence" value="ECO:0007669"/>
    <property type="project" value="UniProtKB-ARBA"/>
</dbReference>
<dbReference type="Proteomes" id="UP000055611">
    <property type="component" value="Chromosome"/>
</dbReference>
<name>A0A140D9A6_9BACT</name>
<evidence type="ECO:0000259" key="1">
    <source>
        <dbReference type="Pfam" id="PF03061"/>
    </source>
</evidence>
<feature type="domain" description="Thioesterase" evidence="1">
    <location>
        <begin position="52"/>
        <end position="126"/>
    </location>
</feature>
<dbReference type="RefSeq" id="WP_066799210.1">
    <property type="nucleotide sequence ID" value="NZ_CP014206.1"/>
</dbReference>
<dbReference type="Gene3D" id="3.10.129.10">
    <property type="entry name" value="Hotdog Thioesterase"/>
    <property type="match status" value="1"/>
</dbReference>
<dbReference type="SUPFAM" id="SSF54637">
    <property type="entry name" value="Thioesterase/thiol ester dehydrase-isomerase"/>
    <property type="match status" value="1"/>
</dbReference>
<dbReference type="Proteomes" id="UP000295506">
    <property type="component" value="Unassembled WGS sequence"/>
</dbReference>
<dbReference type="Pfam" id="PF03061">
    <property type="entry name" value="4HBT"/>
    <property type="match status" value="1"/>
</dbReference>
<dbReference type="InterPro" id="IPR029069">
    <property type="entry name" value="HotDog_dom_sf"/>
</dbReference>
<evidence type="ECO:0000313" key="2">
    <source>
        <dbReference type="EMBL" id="AMK09773.1"/>
    </source>
</evidence>
<gene>
    <name evidence="2" type="ORF">AWY79_00960</name>
    <name evidence="3" type="ORF">EDC59_11431</name>
</gene>
<accession>A0A140D9A6</accession>
<evidence type="ECO:0000313" key="4">
    <source>
        <dbReference type="Proteomes" id="UP000055611"/>
    </source>
</evidence>
<dbReference type="AlphaFoldDB" id="A0A140D9A6"/>
<evidence type="ECO:0000313" key="3">
    <source>
        <dbReference type="EMBL" id="TDT86266.1"/>
    </source>
</evidence>
<evidence type="ECO:0000313" key="5">
    <source>
        <dbReference type="Proteomes" id="UP000295506"/>
    </source>
</evidence>
<organism evidence="3 5">
    <name type="scientific">Pseudodesulfovibrio indicus</name>
    <dbReference type="NCBI Taxonomy" id="1716143"/>
    <lineage>
        <taxon>Bacteria</taxon>
        <taxon>Pseudomonadati</taxon>
        <taxon>Thermodesulfobacteriota</taxon>
        <taxon>Desulfovibrionia</taxon>
        <taxon>Desulfovibrionales</taxon>
        <taxon>Desulfovibrionaceae</taxon>
    </lineage>
</organism>
<protein>
    <submittedName>
        <fullName evidence="2 3">Thioesterase</fullName>
    </submittedName>
</protein>
<dbReference type="EMBL" id="CP014206">
    <property type="protein sequence ID" value="AMK09773.1"/>
    <property type="molecule type" value="Genomic_DNA"/>
</dbReference>
<dbReference type="OrthoDB" id="5297685at2"/>
<dbReference type="InterPro" id="IPR006683">
    <property type="entry name" value="Thioestr_dom"/>
</dbReference>
<reference evidence="3 5" key="2">
    <citation type="submission" date="2019-03" db="EMBL/GenBank/DDBJ databases">
        <title>Genomic Encyclopedia of Type Strains, Phase IV (KMG-IV): sequencing the most valuable type-strain genomes for metagenomic binning, comparative biology and taxonomic classification.</title>
        <authorList>
            <person name="Goeker M."/>
        </authorList>
    </citation>
    <scope>NUCLEOTIDE SEQUENCE [LARGE SCALE GENOMIC DNA]</scope>
    <source>
        <strain evidence="3 5">DSM 101483</strain>
    </source>
</reference>
<sequence length="149" mass="16338">MSEMTNPFPDGTCFFCGPNNPSGLKLTFHRDGEGGVYADYTPESIYCGQGDIFHGGLQMGLLDEAMWWAGYEATGIMEAVTASASFRFLRPVYIGSPIRAACALVSREGNALRLRGSIRNAEGKVCTSVRGEYRIIPRERYETVLAARP</sequence>
<dbReference type="KEGG" id="dej:AWY79_00960"/>